<evidence type="ECO:0000313" key="2">
    <source>
        <dbReference type="EMBL" id="UYQ94487.1"/>
    </source>
</evidence>
<dbReference type="Proteomes" id="UP001162741">
    <property type="component" value="Chromosome"/>
</dbReference>
<reference evidence="2" key="1">
    <citation type="submission" date="2022-10" db="EMBL/GenBank/DDBJ databases">
        <title>Chitinophaga sp. nov., isolated from soil.</title>
        <authorList>
            <person name="Jeon C.O."/>
        </authorList>
    </citation>
    <scope>NUCLEOTIDE SEQUENCE</scope>
    <source>
        <strain evidence="2">R8</strain>
    </source>
</reference>
<sequence length="508" mass="55633">MNRFFKYSCILVVAAVGLFACEQEKTYPGGVLSDYIAMLDLRQIYKDKDVVLTRENMAGATQIAGVVVSDHRGGNLPAGLLMVQDFRRLNMIRGISIQLGNAAGDYVPGDSIEVSVVGKKLTKVDGILQLEGVQVSDIKKIASNKPIPVNRVNSNLYLKFPDRYESVLSVIVKGSFNPLSKPGDQFGGDWIVTDAFENIKLHTEANAEFADSTLPMMANYYGIFLNMVKDGKPDPQFRMRRSSDFVRQMAATEAQPILITGFVSDVSGGDGNYEYIQLMATRDIDFTVTPFSFVINNNAGTAQPIGVPALGWATGNQRTYKININTGSAKKGTFFYVGGANKLINGPSSTNISAANWVRNYDYVNKDGEGFGVKKNGWMANSGNAFGLAIFEGTTVTEASAPIDVMWVSSGGSLFAGNAGYRVGNTDWYDINNPVTLAPQPFYRAGTNTTFLSYNPEDQGFFYILGGEYNLALRRWTKARSQTNWLMTKSSTLSELESDSLSTKLKEQ</sequence>
<proteinExistence type="predicted"/>
<name>A0ABY6J857_9BACT</name>
<organism evidence="2 3">
    <name type="scientific">Chitinophaga horti</name>
    <dbReference type="NCBI Taxonomy" id="2920382"/>
    <lineage>
        <taxon>Bacteria</taxon>
        <taxon>Pseudomonadati</taxon>
        <taxon>Bacteroidota</taxon>
        <taxon>Chitinophagia</taxon>
        <taxon>Chitinophagales</taxon>
        <taxon>Chitinophagaceae</taxon>
        <taxon>Chitinophaga</taxon>
    </lineage>
</organism>
<gene>
    <name evidence="2" type="ORF">MKQ68_05205</name>
</gene>
<evidence type="ECO:0000313" key="3">
    <source>
        <dbReference type="Proteomes" id="UP001162741"/>
    </source>
</evidence>
<dbReference type="Pfam" id="PF18942">
    <property type="entry name" value="DUF5689"/>
    <property type="match status" value="1"/>
</dbReference>
<dbReference type="PROSITE" id="PS51257">
    <property type="entry name" value="PROKAR_LIPOPROTEIN"/>
    <property type="match status" value="1"/>
</dbReference>
<dbReference type="RefSeq" id="WP_264282369.1">
    <property type="nucleotide sequence ID" value="NZ_CP107006.1"/>
</dbReference>
<dbReference type="EMBL" id="CP107006">
    <property type="protein sequence ID" value="UYQ94487.1"/>
    <property type="molecule type" value="Genomic_DNA"/>
</dbReference>
<accession>A0ABY6J857</accession>
<keyword evidence="3" id="KW-1185">Reference proteome</keyword>
<protein>
    <submittedName>
        <fullName evidence="2">DUF5689 domain-containing protein</fullName>
    </submittedName>
</protein>
<feature type="domain" description="DUF5689" evidence="1">
    <location>
        <begin position="36"/>
        <end position="244"/>
    </location>
</feature>
<dbReference type="InterPro" id="IPR043744">
    <property type="entry name" value="DUF5689"/>
</dbReference>
<evidence type="ECO:0000259" key="1">
    <source>
        <dbReference type="Pfam" id="PF18942"/>
    </source>
</evidence>